<dbReference type="CDD" id="cd17574">
    <property type="entry name" value="REC_OmpR"/>
    <property type="match status" value="1"/>
</dbReference>
<dbReference type="SUPFAM" id="SSF52172">
    <property type="entry name" value="CheY-like"/>
    <property type="match status" value="1"/>
</dbReference>
<evidence type="ECO:0000256" key="2">
    <source>
        <dbReference type="SAM" id="MobiDB-lite"/>
    </source>
</evidence>
<dbReference type="GO" id="GO:0000160">
    <property type="term" value="P:phosphorelay signal transduction system"/>
    <property type="evidence" value="ECO:0007669"/>
    <property type="project" value="InterPro"/>
</dbReference>
<dbReference type="InterPro" id="IPR001789">
    <property type="entry name" value="Sig_transdc_resp-reg_receiver"/>
</dbReference>
<dbReference type="Proteomes" id="UP000221168">
    <property type="component" value="Unassembled WGS sequence"/>
</dbReference>
<dbReference type="InterPro" id="IPR011006">
    <property type="entry name" value="CheY-like_superfamily"/>
</dbReference>
<dbReference type="PROSITE" id="PS50110">
    <property type="entry name" value="RESPONSE_REGULATORY"/>
    <property type="match status" value="1"/>
</dbReference>
<protein>
    <recommendedName>
        <fullName evidence="8">GGDEF domain-containing response regulator</fullName>
    </recommendedName>
</protein>
<evidence type="ECO:0000313" key="7">
    <source>
        <dbReference type="Proteomes" id="UP000221168"/>
    </source>
</evidence>
<keyword evidence="1" id="KW-0597">Phosphoprotein</keyword>
<keyword evidence="7" id="KW-1185">Reference proteome</keyword>
<dbReference type="Gene3D" id="3.30.70.270">
    <property type="match status" value="1"/>
</dbReference>
<dbReference type="InterPro" id="IPR029787">
    <property type="entry name" value="Nucleotide_cyclase"/>
</dbReference>
<dbReference type="PANTHER" id="PTHR44757:SF2">
    <property type="entry name" value="BIOFILM ARCHITECTURE MAINTENANCE PROTEIN MBAA"/>
    <property type="match status" value="1"/>
</dbReference>
<gene>
    <name evidence="6" type="ORF">CSC94_16865</name>
</gene>
<evidence type="ECO:0000259" key="4">
    <source>
        <dbReference type="PROSITE" id="PS50883"/>
    </source>
</evidence>
<dbReference type="Gene3D" id="3.40.50.2300">
    <property type="match status" value="1"/>
</dbReference>
<feature type="domain" description="EAL" evidence="4">
    <location>
        <begin position="372"/>
        <end position="622"/>
    </location>
</feature>
<proteinExistence type="predicted"/>
<evidence type="ECO:0000259" key="3">
    <source>
        <dbReference type="PROSITE" id="PS50110"/>
    </source>
</evidence>
<dbReference type="SUPFAM" id="SSF141868">
    <property type="entry name" value="EAL domain-like"/>
    <property type="match status" value="1"/>
</dbReference>
<dbReference type="CDD" id="cd01949">
    <property type="entry name" value="GGDEF"/>
    <property type="match status" value="1"/>
</dbReference>
<feature type="domain" description="Response regulatory" evidence="3">
    <location>
        <begin position="32"/>
        <end position="148"/>
    </location>
</feature>
<dbReference type="Pfam" id="PF00990">
    <property type="entry name" value="GGDEF"/>
    <property type="match status" value="1"/>
</dbReference>
<feature type="modified residue" description="4-aspartylphosphate" evidence="1">
    <location>
        <position position="81"/>
    </location>
</feature>
<dbReference type="InterPro" id="IPR001633">
    <property type="entry name" value="EAL_dom"/>
</dbReference>
<dbReference type="PANTHER" id="PTHR44757">
    <property type="entry name" value="DIGUANYLATE CYCLASE DGCP"/>
    <property type="match status" value="1"/>
</dbReference>
<sequence length="624" mass="68789">MRADKKMNTATAHAIREPNVSSPEGEEDLAPRILVVDDVADNRDILTRRLVRRGFHVTEASGGHDALNQIETGTFDLVLLDIMMPDLSGNEVLRRIRERFSNTELPVIMVTAKSQSEDVVESLSIGANDYVTKPVDFAVAIARINGQIEAKKASDRTLRSKQTLEATTEQLNTSLSAKEVELANESGRRKVSEEKLHFLAYHDSLTELLNRQGFRDALHHAIDEMPVNDMEPALLFIDLDGFKAVNDLFGHAIGDKLLRAVGERIQSVVPASFDIARLGGDEFAVITRYGVQPDASMQLAEQIVAEIGKPFTVDGTQLNIGASCGVARASHFSSDLDGLVKAADLAMYHAKSNGRGGAVLFEARMLQEQEEKRQLESDLRIAVQHSQFELFYQPLINIDTREITGFEALIRWPHPKRGLMSPEIFIPLAEETGLINQLGAWVLREACKEACKWPEHIKVAVNLSPIQFESPSLLSTLINALAASGLAPNRLELEITESALLGNEGKNVQMLQAIRELGVRVSMDDFGTGYSSLAYLKNFQFDKIKIDRRFVQGLESNISDAAIVEAIINLSKSIGVGTTAEGIETESQLSAVVTQGCREGQGYLFSRPLTARDAQEFIEKYIHG</sequence>
<dbReference type="InterPro" id="IPR000160">
    <property type="entry name" value="GGDEF_dom"/>
</dbReference>
<feature type="region of interest" description="Disordered" evidence="2">
    <location>
        <begin position="1"/>
        <end position="26"/>
    </location>
</feature>
<organism evidence="6 7">
    <name type="scientific">Zhengella mangrovi</name>
    <dbReference type="NCBI Taxonomy" id="1982044"/>
    <lineage>
        <taxon>Bacteria</taxon>
        <taxon>Pseudomonadati</taxon>
        <taxon>Pseudomonadota</taxon>
        <taxon>Alphaproteobacteria</taxon>
        <taxon>Hyphomicrobiales</taxon>
        <taxon>Notoacmeibacteraceae</taxon>
        <taxon>Zhengella</taxon>
    </lineage>
</organism>
<comment type="caution">
    <text evidence="6">The sequence shown here is derived from an EMBL/GenBank/DDBJ whole genome shotgun (WGS) entry which is preliminary data.</text>
</comment>
<dbReference type="NCBIfam" id="TIGR00254">
    <property type="entry name" value="GGDEF"/>
    <property type="match status" value="1"/>
</dbReference>
<dbReference type="Gene3D" id="3.20.20.450">
    <property type="entry name" value="EAL domain"/>
    <property type="match status" value="1"/>
</dbReference>
<name>A0A2G1QKI9_9HYPH</name>
<dbReference type="PROSITE" id="PS50887">
    <property type="entry name" value="GGDEF"/>
    <property type="match status" value="1"/>
</dbReference>
<evidence type="ECO:0008006" key="8">
    <source>
        <dbReference type="Google" id="ProtNLM"/>
    </source>
</evidence>
<dbReference type="CDD" id="cd01948">
    <property type="entry name" value="EAL"/>
    <property type="match status" value="1"/>
</dbReference>
<feature type="domain" description="GGDEF" evidence="5">
    <location>
        <begin position="230"/>
        <end position="363"/>
    </location>
</feature>
<evidence type="ECO:0000313" key="6">
    <source>
        <dbReference type="EMBL" id="PHP65984.1"/>
    </source>
</evidence>
<dbReference type="SMART" id="SM00052">
    <property type="entry name" value="EAL"/>
    <property type="match status" value="1"/>
</dbReference>
<dbReference type="Pfam" id="PF00072">
    <property type="entry name" value="Response_reg"/>
    <property type="match status" value="1"/>
</dbReference>
<dbReference type="AlphaFoldDB" id="A0A2G1QKI9"/>
<dbReference type="EMBL" id="PDVP01000011">
    <property type="protein sequence ID" value="PHP65984.1"/>
    <property type="molecule type" value="Genomic_DNA"/>
</dbReference>
<evidence type="ECO:0000259" key="5">
    <source>
        <dbReference type="PROSITE" id="PS50887"/>
    </source>
</evidence>
<dbReference type="SMART" id="SM00267">
    <property type="entry name" value="GGDEF"/>
    <property type="match status" value="1"/>
</dbReference>
<dbReference type="OrthoDB" id="9814202at2"/>
<accession>A0A2G1QKI9</accession>
<dbReference type="InterPro" id="IPR043128">
    <property type="entry name" value="Rev_trsase/Diguanyl_cyclase"/>
</dbReference>
<evidence type="ECO:0000256" key="1">
    <source>
        <dbReference type="PROSITE-ProRule" id="PRU00169"/>
    </source>
</evidence>
<dbReference type="Pfam" id="PF00563">
    <property type="entry name" value="EAL"/>
    <property type="match status" value="1"/>
</dbReference>
<reference evidence="6 7" key="1">
    <citation type="submission" date="2017-10" db="EMBL/GenBank/DDBJ databases">
        <title>Sedimentibacterium mangrovi gen. nov., sp. nov., a novel member of family Phyllobacteriacea isolated from mangrove sediment.</title>
        <authorList>
            <person name="Liao H."/>
            <person name="Tian Y."/>
        </authorList>
    </citation>
    <scope>NUCLEOTIDE SEQUENCE [LARGE SCALE GENOMIC DNA]</scope>
    <source>
        <strain evidence="6 7">X9-2-2</strain>
    </source>
</reference>
<dbReference type="InterPro" id="IPR052155">
    <property type="entry name" value="Biofilm_reg_signaling"/>
</dbReference>
<dbReference type="SMART" id="SM00448">
    <property type="entry name" value="REC"/>
    <property type="match status" value="1"/>
</dbReference>
<dbReference type="PROSITE" id="PS50883">
    <property type="entry name" value="EAL"/>
    <property type="match status" value="1"/>
</dbReference>
<dbReference type="SUPFAM" id="SSF55073">
    <property type="entry name" value="Nucleotide cyclase"/>
    <property type="match status" value="1"/>
</dbReference>
<dbReference type="InterPro" id="IPR035919">
    <property type="entry name" value="EAL_sf"/>
</dbReference>